<protein>
    <submittedName>
        <fullName evidence="7">TetR/AcrR family transcriptional regulator</fullName>
    </submittedName>
</protein>
<sequence>MRRAATAAASPRRAAAARAKPAASRTQTERRSSTIAKLVQAGTEALIELGYARTSIQEICLRAGVSHGGLFRHFPSRLELMKRVAVEVGDGLLDRYRQQFARLQQHAHDPIRLALELCRGTCQSRSHQAWFELMMAARTDPDLRAALAPIWASNHADVLALAGQLLPEQSGHPDFAAIVDVMVTLMHGEAVERFVHVDPEVEQRRLAWAQQAVQQGLLQAATRR</sequence>
<dbReference type="GO" id="GO:0003700">
    <property type="term" value="F:DNA-binding transcription factor activity"/>
    <property type="evidence" value="ECO:0007669"/>
    <property type="project" value="TreeGrafter"/>
</dbReference>
<name>A0A3N0V7R0_9GAMM</name>
<dbReference type="EMBL" id="RJVO01000006">
    <property type="protein sequence ID" value="ROH88836.1"/>
    <property type="molecule type" value="Genomic_DNA"/>
</dbReference>
<comment type="caution">
    <text evidence="7">The sequence shown here is derived from an EMBL/GenBank/DDBJ whole genome shotgun (WGS) entry which is preliminary data.</text>
</comment>
<dbReference type="PROSITE" id="PS50977">
    <property type="entry name" value="HTH_TETR_2"/>
    <property type="match status" value="1"/>
</dbReference>
<dbReference type="PANTHER" id="PTHR30055:SF234">
    <property type="entry name" value="HTH-TYPE TRANSCRIPTIONAL REGULATOR BETI"/>
    <property type="match status" value="1"/>
</dbReference>
<dbReference type="InterPro" id="IPR050109">
    <property type="entry name" value="HTH-type_TetR-like_transc_reg"/>
</dbReference>
<evidence type="ECO:0000313" key="7">
    <source>
        <dbReference type="EMBL" id="ROH88836.1"/>
    </source>
</evidence>
<evidence type="ECO:0000256" key="2">
    <source>
        <dbReference type="ARBA" id="ARBA00023125"/>
    </source>
</evidence>
<keyword evidence="2 4" id="KW-0238">DNA-binding</keyword>
<dbReference type="InterPro" id="IPR001647">
    <property type="entry name" value="HTH_TetR"/>
</dbReference>
<dbReference type="PRINTS" id="PR00455">
    <property type="entry name" value="HTHTETR"/>
</dbReference>
<evidence type="ECO:0000256" key="5">
    <source>
        <dbReference type="SAM" id="MobiDB-lite"/>
    </source>
</evidence>
<dbReference type="GO" id="GO:0000976">
    <property type="term" value="F:transcription cis-regulatory region binding"/>
    <property type="evidence" value="ECO:0007669"/>
    <property type="project" value="TreeGrafter"/>
</dbReference>
<dbReference type="InParanoid" id="A0A3N0V7R0"/>
<keyword evidence="3" id="KW-0804">Transcription</keyword>
<feature type="DNA-binding region" description="H-T-H motif" evidence="4">
    <location>
        <begin position="55"/>
        <end position="74"/>
    </location>
</feature>
<dbReference type="PANTHER" id="PTHR30055">
    <property type="entry name" value="HTH-TYPE TRANSCRIPTIONAL REGULATOR RUTR"/>
    <property type="match status" value="1"/>
</dbReference>
<feature type="region of interest" description="Disordered" evidence="5">
    <location>
        <begin position="1"/>
        <end position="31"/>
    </location>
</feature>
<accession>A0A3N0V7R0</accession>
<dbReference type="Pfam" id="PF00440">
    <property type="entry name" value="TetR_N"/>
    <property type="match status" value="1"/>
</dbReference>
<reference evidence="7 8" key="1">
    <citation type="submission" date="2018-10" db="EMBL/GenBank/DDBJ databases">
        <authorList>
            <person name="Chen W.-M."/>
        </authorList>
    </citation>
    <scope>NUCLEOTIDE SEQUENCE [LARGE SCALE GENOMIC DNA]</scope>
    <source>
        <strain evidence="7 8">THS-13</strain>
    </source>
</reference>
<keyword evidence="1" id="KW-0805">Transcription regulation</keyword>
<organism evidence="7 8">
    <name type="scientific">Stagnimonas aquatica</name>
    <dbReference type="NCBI Taxonomy" id="2689987"/>
    <lineage>
        <taxon>Bacteria</taxon>
        <taxon>Pseudomonadati</taxon>
        <taxon>Pseudomonadota</taxon>
        <taxon>Gammaproteobacteria</taxon>
        <taxon>Nevskiales</taxon>
        <taxon>Nevskiaceae</taxon>
        <taxon>Stagnimonas</taxon>
    </lineage>
</organism>
<dbReference type="InterPro" id="IPR009057">
    <property type="entry name" value="Homeodomain-like_sf"/>
</dbReference>
<feature type="compositionally biased region" description="Low complexity" evidence="5">
    <location>
        <begin position="1"/>
        <end position="26"/>
    </location>
</feature>
<proteinExistence type="predicted"/>
<dbReference type="AlphaFoldDB" id="A0A3N0V7R0"/>
<evidence type="ECO:0000256" key="4">
    <source>
        <dbReference type="PROSITE-ProRule" id="PRU00335"/>
    </source>
</evidence>
<evidence type="ECO:0000259" key="6">
    <source>
        <dbReference type="PROSITE" id="PS50977"/>
    </source>
</evidence>
<evidence type="ECO:0000256" key="1">
    <source>
        <dbReference type="ARBA" id="ARBA00023015"/>
    </source>
</evidence>
<dbReference type="RefSeq" id="WP_123212458.1">
    <property type="nucleotide sequence ID" value="NZ_RJVO01000006.1"/>
</dbReference>
<dbReference type="Gene3D" id="1.10.357.10">
    <property type="entry name" value="Tetracycline Repressor, domain 2"/>
    <property type="match status" value="1"/>
</dbReference>
<keyword evidence="8" id="KW-1185">Reference proteome</keyword>
<dbReference type="SUPFAM" id="SSF46689">
    <property type="entry name" value="Homeodomain-like"/>
    <property type="match status" value="1"/>
</dbReference>
<evidence type="ECO:0000256" key="3">
    <source>
        <dbReference type="ARBA" id="ARBA00023163"/>
    </source>
</evidence>
<feature type="domain" description="HTH tetR-type" evidence="6">
    <location>
        <begin position="32"/>
        <end position="92"/>
    </location>
</feature>
<gene>
    <name evidence="7" type="ORF">ED208_13585</name>
</gene>
<dbReference type="Proteomes" id="UP000282106">
    <property type="component" value="Unassembled WGS sequence"/>
</dbReference>
<evidence type="ECO:0000313" key="8">
    <source>
        <dbReference type="Proteomes" id="UP000282106"/>
    </source>
</evidence>